<dbReference type="InterPro" id="IPR011010">
    <property type="entry name" value="DNA_brk_join_enz"/>
</dbReference>
<dbReference type="PROSITE" id="PS51898">
    <property type="entry name" value="TYR_RECOMBINASE"/>
    <property type="match status" value="1"/>
</dbReference>
<dbReference type="SUPFAM" id="SSF56349">
    <property type="entry name" value="DNA breaking-rejoining enzymes"/>
    <property type="match status" value="1"/>
</dbReference>
<keyword evidence="4 6" id="KW-0238">DNA-binding</keyword>
<dbReference type="PROSITE" id="PS51900">
    <property type="entry name" value="CB"/>
    <property type="match status" value="1"/>
</dbReference>
<dbReference type="Pfam" id="PF00589">
    <property type="entry name" value="Phage_integrase"/>
    <property type="match status" value="1"/>
</dbReference>
<dbReference type="GO" id="GO:0015074">
    <property type="term" value="P:DNA integration"/>
    <property type="evidence" value="ECO:0007669"/>
    <property type="project" value="UniProtKB-KW"/>
</dbReference>
<sequence length="279" mass="32402">MKNILTVTLMKQYENHLLQEEKSVSTQKQYRREILRFLAFVSEKKITKELVIQYKKELMDQYQPVSVNTKLAAVNGFLSFAGYGEYRVKQLKIQRKPYCSSDRELTKAEYTRLLQSAKNQGQDKLWTILQTICGMGIRISELPFITAQAVRDGEAAVQLKGKNRVILMGKKLRRILKKYMDRQGISRGPLFVTKNGKPMDRSNIWKMMKKLCHSARVNPQKVFPHNLRHLFARTFYKTNKDIVKLADVLGHSNINTTRIYIISTGKEHQRCMDAMGLVI</sequence>
<comment type="function">
    <text evidence="1">Site-specific tyrosine recombinase, which acts by catalyzing the cutting and rejoining of the recombining DNA molecules.</text>
</comment>
<feature type="domain" description="Core-binding (CB)" evidence="8">
    <location>
        <begin position="4"/>
        <end position="82"/>
    </location>
</feature>
<dbReference type="InterPro" id="IPR044068">
    <property type="entry name" value="CB"/>
</dbReference>
<evidence type="ECO:0000313" key="9">
    <source>
        <dbReference type="EMBL" id="HIZ40058.1"/>
    </source>
</evidence>
<evidence type="ECO:0000256" key="1">
    <source>
        <dbReference type="ARBA" id="ARBA00003283"/>
    </source>
</evidence>
<evidence type="ECO:0000256" key="5">
    <source>
        <dbReference type="ARBA" id="ARBA00023172"/>
    </source>
</evidence>
<dbReference type="InterPro" id="IPR010998">
    <property type="entry name" value="Integrase_recombinase_N"/>
</dbReference>
<evidence type="ECO:0000256" key="4">
    <source>
        <dbReference type="ARBA" id="ARBA00023125"/>
    </source>
</evidence>
<reference evidence="9" key="1">
    <citation type="journal article" date="2021" name="PeerJ">
        <title>Extensive microbial diversity within the chicken gut microbiome revealed by metagenomics and culture.</title>
        <authorList>
            <person name="Gilroy R."/>
            <person name="Ravi A."/>
            <person name="Getino M."/>
            <person name="Pursley I."/>
            <person name="Horton D.L."/>
            <person name="Alikhan N.F."/>
            <person name="Baker D."/>
            <person name="Gharbi K."/>
            <person name="Hall N."/>
            <person name="Watson M."/>
            <person name="Adriaenssens E.M."/>
            <person name="Foster-Nyarko E."/>
            <person name="Jarju S."/>
            <person name="Secka A."/>
            <person name="Antonio M."/>
            <person name="Oren A."/>
            <person name="Chaudhuri R.R."/>
            <person name="La Ragione R."/>
            <person name="Hildebrand F."/>
            <person name="Pallen M.J."/>
        </authorList>
    </citation>
    <scope>NUCLEOTIDE SEQUENCE</scope>
    <source>
        <strain evidence="9">CHK179-28034</strain>
    </source>
</reference>
<dbReference type="EMBL" id="DXBR01000083">
    <property type="protein sequence ID" value="HIZ40058.1"/>
    <property type="molecule type" value="Genomic_DNA"/>
</dbReference>
<proteinExistence type="inferred from homology"/>
<protein>
    <submittedName>
        <fullName evidence="9">Site-specific integrase</fullName>
    </submittedName>
</protein>
<evidence type="ECO:0000256" key="3">
    <source>
        <dbReference type="ARBA" id="ARBA00022908"/>
    </source>
</evidence>
<evidence type="ECO:0000256" key="2">
    <source>
        <dbReference type="ARBA" id="ARBA00008857"/>
    </source>
</evidence>
<dbReference type="InterPro" id="IPR002104">
    <property type="entry name" value="Integrase_catalytic"/>
</dbReference>
<feature type="domain" description="Tyr recombinase" evidence="7">
    <location>
        <begin position="100"/>
        <end position="274"/>
    </location>
</feature>
<dbReference type="Proteomes" id="UP000824049">
    <property type="component" value="Unassembled WGS sequence"/>
</dbReference>
<reference evidence="9" key="2">
    <citation type="submission" date="2021-04" db="EMBL/GenBank/DDBJ databases">
        <authorList>
            <person name="Gilroy R."/>
        </authorList>
    </citation>
    <scope>NUCLEOTIDE SEQUENCE</scope>
    <source>
        <strain evidence="9">CHK179-28034</strain>
    </source>
</reference>
<dbReference type="GO" id="GO:0003677">
    <property type="term" value="F:DNA binding"/>
    <property type="evidence" value="ECO:0007669"/>
    <property type="project" value="UniProtKB-UniRule"/>
</dbReference>
<organism evidence="9 10">
    <name type="scientific">Candidatus Anaerobutyricum stercoris</name>
    <dbReference type="NCBI Taxonomy" id="2838457"/>
    <lineage>
        <taxon>Bacteria</taxon>
        <taxon>Bacillati</taxon>
        <taxon>Bacillota</taxon>
        <taxon>Clostridia</taxon>
        <taxon>Lachnospirales</taxon>
        <taxon>Lachnospiraceae</taxon>
        <taxon>Anaerobutyricum</taxon>
    </lineage>
</organism>
<gene>
    <name evidence="9" type="ORF">H9968_09090</name>
</gene>
<dbReference type="InterPro" id="IPR004107">
    <property type="entry name" value="Integrase_SAM-like_N"/>
</dbReference>
<dbReference type="InterPro" id="IPR050090">
    <property type="entry name" value="Tyrosine_recombinase_XerCD"/>
</dbReference>
<dbReference type="Gene3D" id="1.10.443.10">
    <property type="entry name" value="Intergrase catalytic core"/>
    <property type="match status" value="1"/>
</dbReference>
<comment type="caution">
    <text evidence="9">The sequence shown here is derived from an EMBL/GenBank/DDBJ whole genome shotgun (WGS) entry which is preliminary data.</text>
</comment>
<keyword evidence="5" id="KW-0233">DNA recombination</keyword>
<keyword evidence="3" id="KW-0229">DNA integration</keyword>
<dbReference type="InterPro" id="IPR013762">
    <property type="entry name" value="Integrase-like_cat_sf"/>
</dbReference>
<accession>A0A9D2J866</accession>
<dbReference type="Gene3D" id="1.10.150.130">
    <property type="match status" value="1"/>
</dbReference>
<dbReference type="Pfam" id="PF02899">
    <property type="entry name" value="Phage_int_SAM_1"/>
    <property type="match status" value="1"/>
</dbReference>
<dbReference type="PANTHER" id="PTHR30349">
    <property type="entry name" value="PHAGE INTEGRASE-RELATED"/>
    <property type="match status" value="1"/>
</dbReference>
<evidence type="ECO:0000259" key="7">
    <source>
        <dbReference type="PROSITE" id="PS51898"/>
    </source>
</evidence>
<comment type="similarity">
    <text evidence="2">Belongs to the 'phage' integrase family.</text>
</comment>
<dbReference type="GO" id="GO:0006310">
    <property type="term" value="P:DNA recombination"/>
    <property type="evidence" value="ECO:0007669"/>
    <property type="project" value="UniProtKB-KW"/>
</dbReference>
<dbReference type="PANTHER" id="PTHR30349:SF89">
    <property type="entry name" value="INTEGRASE_RECOMBINASE"/>
    <property type="match status" value="1"/>
</dbReference>
<evidence type="ECO:0000313" key="10">
    <source>
        <dbReference type="Proteomes" id="UP000824049"/>
    </source>
</evidence>
<dbReference type="AlphaFoldDB" id="A0A9D2J866"/>
<name>A0A9D2J866_9FIRM</name>
<evidence type="ECO:0000259" key="8">
    <source>
        <dbReference type="PROSITE" id="PS51900"/>
    </source>
</evidence>
<evidence type="ECO:0000256" key="6">
    <source>
        <dbReference type="PROSITE-ProRule" id="PRU01248"/>
    </source>
</evidence>